<name>A0A2A4T8Y2_9DELT</name>
<dbReference type="EMBL" id="NVSR01000008">
    <property type="protein sequence ID" value="PCI30013.1"/>
    <property type="molecule type" value="Genomic_DNA"/>
</dbReference>
<dbReference type="InterPro" id="IPR001940">
    <property type="entry name" value="Peptidase_S1C"/>
</dbReference>
<evidence type="ECO:0000256" key="4">
    <source>
        <dbReference type="ARBA" id="ARBA00022825"/>
    </source>
</evidence>
<dbReference type="InterPro" id="IPR036034">
    <property type="entry name" value="PDZ_sf"/>
</dbReference>
<evidence type="ECO:0000256" key="1">
    <source>
        <dbReference type="ARBA" id="ARBA00010541"/>
    </source>
</evidence>
<organism evidence="6 7">
    <name type="scientific">SAR324 cluster bacterium</name>
    <dbReference type="NCBI Taxonomy" id="2024889"/>
    <lineage>
        <taxon>Bacteria</taxon>
        <taxon>Deltaproteobacteria</taxon>
        <taxon>SAR324 cluster</taxon>
    </lineage>
</organism>
<dbReference type="AlphaFoldDB" id="A0A2A4T8Y2"/>
<dbReference type="InterPro" id="IPR043504">
    <property type="entry name" value="Peptidase_S1_PA_chymotrypsin"/>
</dbReference>
<dbReference type="InterPro" id="IPR009003">
    <property type="entry name" value="Peptidase_S1_PA"/>
</dbReference>
<dbReference type="PANTHER" id="PTHR43343">
    <property type="entry name" value="PEPTIDASE S12"/>
    <property type="match status" value="1"/>
</dbReference>
<dbReference type="PROSITE" id="PS50106">
    <property type="entry name" value="PDZ"/>
    <property type="match status" value="1"/>
</dbReference>
<dbReference type="SUPFAM" id="SSF50156">
    <property type="entry name" value="PDZ domain-like"/>
    <property type="match status" value="1"/>
</dbReference>
<dbReference type="GO" id="GO:0004252">
    <property type="term" value="F:serine-type endopeptidase activity"/>
    <property type="evidence" value="ECO:0007669"/>
    <property type="project" value="InterPro"/>
</dbReference>
<evidence type="ECO:0000259" key="5">
    <source>
        <dbReference type="PROSITE" id="PS50106"/>
    </source>
</evidence>
<dbReference type="InterPro" id="IPR001478">
    <property type="entry name" value="PDZ"/>
</dbReference>
<dbReference type="GO" id="GO:0006508">
    <property type="term" value="P:proteolysis"/>
    <property type="evidence" value="ECO:0007669"/>
    <property type="project" value="UniProtKB-KW"/>
</dbReference>
<dbReference type="InterPro" id="IPR051201">
    <property type="entry name" value="Chloro_Bact_Ser_Proteases"/>
</dbReference>
<dbReference type="SMART" id="SM00228">
    <property type="entry name" value="PDZ"/>
    <property type="match status" value="1"/>
</dbReference>
<dbReference type="Gene3D" id="2.40.10.10">
    <property type="entry name" value="Trypsin-like serine proteases"/>
    <property type="match status" value="2"/>
</dbReference>
<dbReference type="PRINTS" id="PR00834">
    <property type="entry name" value="PROTEASES2C"/>
</dbReference>
<dbReference type="Pfam" id="PF13180">
    <property type="entry name" value="PDZ_2"/>
    <property type="match status" value="1"/>
</dbReference>
<comment type="similarity">
    <text evidence="1">Belongs to the peptidase S1C family.</text>
</comment>
<dbReference type="Proteomes" id="UP000218113">
    <property type="component" value="Unassembled WGS sequence"/>
</dbReference>
<dbReference type="FunFam" id="2.40.10.10:FF:000001">
    <property type="entry name" value="Periplasmic serine protease DegS"/>
    <property type="match status" value="1"/>
</dbReference>
<evidence type="ECO:0000256" key="2">
    <source>
        <dbReference type="ARBA" id="ARBA00022670"/>
    </source>
</evidence>
<protein>
    <submittedName>
        <fullName evidence="6">2-alkenal reductase</fullName>
    </submittedName>
</protein>
<keyword evidence="3" id="KW-0378">Hydrolase</keyword>
<dbReference type="PANTHER" id="PTHR43343:SF3">
    <property type="entry name" value="PROTEASE DO-LIKE 8, CHLOROPLASTIC"/>
    <property type="match status" value="1"/>
</dbReference>
<keyword evidence="2" id="KW-0645">Protease</keyword>
<dbReference type="Pfam" id="PF13365">
    <property type="entry name" value="Trypsin_2"/>
    <property type="match status" value="1"/>
</dbReference>
<dbReference type="Gene3D" id="2.30.42.10">
    <property type="match status" value="1"/>
</dbReference>
<proteinExistence type="inferred from homology"/>
<evidence type="ECO:0000256" key="3">
    <source>
        <dbReference type="ARBA" id="ARBA00022801"/>
    </source>
</evidence>
<feature type="domain" description="PDZ" evidence="5">
    <location>
        <begin position="263"/>
        <end position="360"/>
    </location>
</feature>
<sequence length="373" mass="40079">MPSGIRKFLYLISCFGLFAAAAFFYSQPENSERLPAPPVPVPDLYAQDYRLLTSDEANNISVFKRTNKSVVYVTNSQIQQDRFSLNVQEIPRGTGTGFIWNKQGLIVTNFHVIQSADRVTITLSDHSSWVGQLVGIAPDKDLAVLKIDAPPERLFPIMIGNSNKLEVGRKVLAIGNPFGLDATLTVGVVSALGREIDSVSGRKIKGVIQTDAAINPGNSGGPLLNSKGELIGVNTAIYSPSGGSSGIGFAIPVNTVKKIIPQLIKYGRIMRPIIGIHSAHDSIAKNYGIQGVIVVQVSSGGPAQQVGIVGFQRDSLGNTSLGDIIVEIEGQTIRNNDDLLSVLEAHKPGDVVSVKTVRNRKKKSFQVRLAKSE</sequence>
<dbReference type="SUPFAM" id="SSF50494">
    <property type="entry name" value="Trypsin-like serine proteases"/>
    <property type="match status" value="1"/>
</dbReference>
<comment type="caution">
    <text evidence="6">The sequence shown here is derived from an EMBL/GenBank/DDBJ whole genome shotgun (WGS) entry which is preliminary data.</text>
</comment>
<reference evidence="7" key="1">
    <citation type="submission" date="2017-08" db="EMBL/GenBank/DDBJ databases">
        <title>A dynamic microbial community with high functional redundancy inhabits the cold, oxic subseafloor aquifer.</title>
        <authorList>
            <person name="Tully B.J."/>
            <person name="Wheat C.G."/>
            <person name="Glazer B.T."/>
            <person name="Huber J.A."/>
        </authorList>
    </citation>
    <scope>NUCLEOTIDE SEQUENCE [LARGE SCALE GENOMIC DNA]</scope>
</reference>
<gene>
    <name evidence="6" type="ORF">COB67_02775</name>
</gene>
<accession>A0A2A4T8Y2</accession>
<keyword evidence="4" id="KW-0720">Serine protease</keyword>
<evidence type="ECO:0000313" key="7">
    <source>
        <dbReference type="Proteomes" id="UP000218113"/>
    </source>
</evidence>
<evidence type="ECO:0000313" key="6">
    <source>
        <dbReference type="EMBL" id="PCI30013.1"/>
    </source>
</evidence>